<organism evidence="2 3">
    <name type="scientific">Providencia alcalifaciens DSM 30120</name>
    <dbReference type="NCBI Taxonomy" id="520999"/>
    <lineage>
        <taxon>Bacteria</taxon>
        <taxon>Pseudomonadati</taxon>
        <taxon>Pseudomonadota</taxon>
        <taxon>Gammaproteobacteria</taxon>
        <taxon>Enterobacterales</taxon>
        <taxon>Morganellaceae</taxon>
        <taxon>Providencia</taxon>
    </lineage>
</organism>
<keyword evidence="1" id="KW-1133">Transmembrane helix</keyword>
<evidence type="ECO:0000313" key="3">
    <source>
        <dbReference type="Proteomes" id="UP000003729"/>
    </source>
</evidence>
<dbReference type="PROSITE" id="PS51257">
    <property type="entry name" value="PROKAR_LIPOPROTEIN"/>
    <property type="match status" value="1"/>
</dbReference>
<keyword evidence="1" id="KW-0812">Transmembrane</keyword>
<accession>B6XBR9</accession>
<reference evidence="2 3" key="1">
    <citation type="submission" date="2008-10" db="EMBL/GenBank/DDBJ databases">
        <title>Draft genome sequence of Providencia alcalifaciens (DSM 30120).</title>
        <authorList>
            <person name="Sudarsanam P."/>
            <person name="Ley R."/>
            <person name="Guruge J."/>
            <person name="Turnbaugh P.J."/>
            <person name="Mahowald M."/>
            <person name="Liep D."/>
            <person name="Gordon J."/>
        </authorList>
    </citation>
    <scope>NUCLEOTIDE SEQUENCE [LARGE SCALE GENOMIC DNA]</scope>
    <source>
        <strain evidence="2 3">DSM 30120</strain>
    </source>
</reference>
<dbReference type="eggNOG" id="ENOG502ZW85">
    <property type="taxonomic scope" value="Bacteria"/>
</dbReference>
<gene>
    <name evidence="2" type="ORF">PROVALCAL_00780</name>
</gene>
<dbReference type="AlphaFoldDB" id="B6XBR9"/>
<keyword evidence="1" id="KW-0472">Membrane</keyword>
<dbReference type="RefSeq" id="WP_006657751.1">
    <property type="nucleotide sequence ID" value="NZ_ABXW01000014.1"/>
</dbReference>
<proteinExistence type="predicted"/>
<name>B6XBR9_9GAMM</name>
<comment type="caution">
    <text evidence="2">The sequence shown here is derived from an EMBL/GenBank/DDBJ whole genome shotgun (WGS) entry which is preliminary data.</text>
</comment>
<evidence type="ECO:0000256" key="1">
    <source>
        <dbReference type="SAM" id="Phobius"/>
    </source>
</evidence>
<sequence>MKNLFIDITALAGFCAVMAGCYLKYGLPNTLILGGSVWVIYALFAAMRR</sequence>
<dbReference type="Proteomes" id="UP000003729">
    <property type="component" value="Unassembled WGS sequence"/>
</dbReference>
<protein>
    <submittedName>
        <fullName evidence="2">Uncharacterized protein</fullName>
    </submittedName>
</protein>
<dbReference type="EMBL" id="ABXW01000014">
    <property type="protein sequence ID" value="EEB47071.1"/>
    <property type="molecule type" value="Genomic_DNA"/>
</dbReference>
<evidence type="ECO:0000313" key="2">
    <source>
        <dbReference type="EMBL" id="EEB47071.1"/>
    </source>
</evidence>
<reference evidence="2 3" key="2">
    <citation type="submission" date="2008-10" db="EMBL/GenBank/DDBJ databases">
        <authorList>
            <person name="Fulton L."/>
            <person name="Clifton S."/>
            <person name="Fulton B."/>
            <person name="Xu J."/>
            <person name="Minx P."/>
            <person name="Pepin K.H."/>
            <person name="Johnson M."/>
            <person name="Bhonagiri V."/>
            <person name="Nash W.E."/>
            <person name="Mardis E.R."/>
            <person name="Wilson R.K."/>
        </authorList>
    </citation>
    <scope>NUCLEOTIDE SEQUENCE [LARGE SCALE GENOMIC DNA]</scope>
    <source>
        <strain evidence="2 3">DSM 30120</strain>
    </source>
</reference>
<dbReference type="GeneID" id="88774003"/>
<feature type="transmembrane region" description="Helical" evidence="1">
    <location>
        <begin position="29"/>
        <end position="47"/>
    </location>
</feature>